<accession>A0A1H6UCB8</accession>
<dbReference type="Gene3D" id="1.25.40.10">
    <property type="entry name" value="Tetratricopeptide repeat domain"/>
    <property type="match status" value="1"/>
</dbReference>
<name>A0A1H6UCB8_9MICO</name>
<evidence type="ECO:0000313" key="2">
    <source>
        <dbReference type="Proteomes" id="UP000183315"/>
    </source>
</evidence>
<dbReference type="RefSeq" id="WP_143058863.1">
    <property type="nucleotide sequence ID" value="NZ_BBLU01000001.1"/>
</dbReference>
<sequence>MTPECVTHVTWDDAARRALEQRLTQVDAEHQEEALRLAGLALHLCTEHDDHADEARRLLERAVTVPGAEPHPGAREALAQIAAARGDVATAIYRFRELLAEHPDGEGTLGGVEVALAELLLDRRGEGDVDEAVELLSTWRRRRPLTLDTLLFRWHVALIRSAEAVGDDRTARTAATTALNLAESARKLSFHPDFHPIDTDRSTMQWLKALAA</sequence>
<dbReference type="AlphaFoldDB" id="A0A1H6UCB8"/>
<organism evidence="1 2">
    <name type="scientific">Demequina mangrovi</name>
    <dbReference type="NCBI Taxonomy" id="1043493"/>
    <lineage>
        <taxon>Bacteria</taxon>
        <taxon>Bacillati</taxon>
        <taxon>Actinomycetota</taxon>
        <taxon>Actinomycetes</taxon>
        <taxon>Micrococcales</taxon>
        <taxon>Demequinaceae</taxon>
        <taxon>Demequina</taxon>
    </lineage>
</organism>
<keyword evidence="2" id="KW-1185">Reference proteome</keyword>
<proteinExistence type="predicted"/>
<dbReference type="OrthoDB" id="5142886at2"/>
<dbReference type="InterPro" id="IPR011990">
    <property type="entry name" value="TPR-like_helical_dom_sf"/>
</dbReference>
<dbReference type="STRING" id="1043493.SAMN05421637_0296"/>
<reference evidence="2" key="1">
    <citation type="submission" date="2016-10" db="EMBL/GenBank/DDBJ databases">
        <authorList>
            <person name="Varghese N."/>
        </authorList>
    </citation>
    <scope>NUCLEOTIDE SEQUENCE [LARGE SCALE GENOMIC DNA]</scope>
    <source>
        <strain evidence="2">DSM 24868</strain>
    </source>
</reference>
<protein>
    <recommendedName>
        <fullName evidence="3">Tetratricopeptide repeat-containing protein</fullName>
    </recommendedName>
</protein>
<evidence type="ECO:0000313" key="1">
    <source>
        <dbReference type="EMBL" id="SEI88284.1"/>
    </source>
</evidence>
<dbReference type="Proteomes" id="UP000183315">
    <property type="component" value="Unassembled WGS sequence"/>
</dbReference>
<gene>
    <name evidence="1" type="ORF">SAMN05421637_0296</name>
</gene>
<evidence type="ECO:0008006" key="3">
    <source>
        <dbReference type="Google" id="ProtNLM"/>
    </source>
</evidence>
<dbReference type="EMBL" id="FNZI01000001">
    <property type="protein sequence ID" value="SEI88284.1"/>
    <property type="molecule type" value="Genomic_DNA"/>
</dbReference>
<dbReference type="eggNOG" id="ENOG50337Q6">
    <property type="taxonomic scope" value="Bacteria"/>
</dbReference>